<organism evidence="5 6">
    <name type="scientific">Candidatus Nomurabacteria bacterium GW2011_GWE1_35_16</name>
    <dbReference type="NCBI Taxonomy" id="1618761"/>
    <lineage>
        <taxon>Bacteria</taxon>
        <taxon>Candidatus Nomuraibacteriota</taxon>
    </lineage>
</organism>
<keyword evidence="1" id="KW-0808">Transferase</keyword>
<dbReference type="Pfam" id="PF00534">
    <property type="entry name" value="Glycos_transf_1"/>
    <property type="match status" value="1"/>
</dbReference>
<dbReference type="PANTHER" id="PTHR46401:SF2">
    <property type="entry name" value="GLYCOSYLTRANSFERASE WBBK-RELATED"/>
    <property type="match status" value="1"/>
</dbReference>
<evidence type="ECO:0000313" key="5">
    <source>
        <dbReference type="EMBL" id="KKP66008.1"/>
    </source>
</evidence>
<reference evidence="5 6" key="1">
    <citation type="journal article" date="2015" name="Nature">
        <title>rRNA introns, odd ribosomes, and small enigmatic genomes across a large radiation of phyla.</title>
        <authorList>
            <person name="Brown C.T."/>
            <person name="Hug L.A."/>
            <person name="Thomas B.C."/>
            <person name="Sharon I."/>
            <person name="Castelle C.J."/>
            <person name="Singh A."/>
            <person name="Wilkins M.J."/>
            <person name="Williams K.H."/>
            <person name="Banfield J.F."/>
        </authorList>
    </citation>
    <scope>NUCLEOTIDE SEQUENCE [LARGE SCALE GENOMIC DNA]</scope>
</reference>
<dbReference type="Proteomes" id="UP000034952">
    <property type="component" value="Unassembled WGS sequence"/>
</dbReference>
<evidence type="ECO:0000256" key="1">
    <source>
        <dbReference type="ARBA" id="ARBA00022679"/>
    </source>
</evidence>
<name>A0A0G0B9B3_9BACT</name>
<dbReference type="AlphaFoldDB" id="A0A0G0B9B3"/>
<dbReference type="GO" id="GO:0016757">
    <property type="term" value="F:glycosyltransferase activity"/>
    <property type="evidence" value="ECO:0007669"/>
    <property type="project" value="InterPro"/>
</dbReference>
<evidence type="ECO:0000313" key="6">
    <source>
        <dbReference type="Proteomes" id="UP000034952"/>
    </source>
</evidence>
<keyword evidence="2" id="KW-0175">Coiled coil</keyword>
<gene>
    <name evidence="5" type="ORF">UR64_C0014G0009</name>
</gene>
<feature type="domain" description="Glycosyl transferase family 1" evidence="4">
    <location>
        <begin position="247"/>
        <end position="407"/>
    </location>
</feature>
<feature type="coiled-coil region" evidence="2">
    <location>
        <begin position="404"/>
        <end position="431"/>
    </location>
</feature>
<evidence type="ECO:0000256" key="2">
    <source>
        <dbReference type="SAM" id="Coils"/>
    </source>
</evidence>
<proteinExistence type="predicted"/>
<evidence type="ECO:0000259" key="4">
    <source>
        <dbReference type="Pfam" id="PF00534"/>
    </source>
</evidence>
<keyword evidence="3" id="KW-1133">Transmembrane helix</keyword>
<dbReference type="PANTHER" id="PTHR46401">
    <property type="entry name" value="GLYCOSYLTRANSFERASE WBBK-RELATED"/>
    <property type="match status" value="1"/>
</dbReference>
<evidence type="ECO:0000256" key="3">
    <source>
        <dbReference type="SAM" id="Phobius"/>
    </source>
</evidence>
<feature type="transmembrane region" description="Helical" evidence="3">
    <location>
        <begin position="114"/>
        <end position="133"/>
    </location>
</feature>
<comment type="caution">
    <text evidence="5">The sequence shown here is derived from an EMBL/GenBank/DDBJ whole genome shotgun (WGS) entry which is preliminary data.</text>
</comment>
<dbReference type="InterPro" id="IPR001296">
    <property type="entry name" value="Glyco_trans_1"/>
</dbReference>
<keyword evidence="3" id="KW-0472">Membrane</keyword>
<sequence length="435" mass="50815">MEKKRLIIITGLPFRKQGNQSLIRFVNMFLKRGIKISMFSAGYDANGENVLNNADFEVFKIKSFEISFTNMLNKIFLKVRKNKSSRENYFEKIKSEDIIAPYGSYNIANSVNKWFKWVLIILDNIFLIVYLGIKYPKTIKESTAIIGYEASYTICARVLAKLFYKQYVNKFQGTILKATNRNKVRAIKSFPHNFFSINNSDLCLMVNDGTDGKYYAQEKGCKEIFFEPHGVYEYDKDMIDMEIINKLKRQNKFILFNNASGSTWKRTDRIVRSFMKLDEELREHIVLITTYYAADREDLKKFVKSYDLDKNIIFMEKLDNFECNSLLRNSDIAIMTNDFSNLGNPLLEAIYYGIPIISIDDGSLDGFLENGKDSILVKLDCDFDKNLSLAIEKLYFDKGFYLDLKKNLNKHQQVKELNEQQEREFNAINEILKLC</sequence>
<accession>A0A0G0B9B3</accession>
<dbReference type="GO" id="GO:0009103">
    <property type="term" value="P:lipopolysaccharide biosynthetic process"/>
    <property type="evidence" value="ECO:0007669"/>
    <property type="project" value="TreeGrafter"/>
</dbReference>
<keyword evidence="3" id="KW-0812">Transmembrane</keyword>
<protein>
    <recommendedName>
        <fullName evidence="4">Glycosyl transferase family 1 domain-containing protein</fullName>
    </recommendedName>
</protein>
<dbReference type="SUPFAM" id="SSF53756">
    <property type="entry name" value="UDP-Glycosyltransferase/glycogen phosphorylase"/>
    <property type="match status" value="1"/>
</dbReference>
<dbReference type="Gene3D" id="3.40.50.2000">
    <property type="entry name" value="Glycogen Phosphorylase B"/>
    <property type="match status" value="2"/>
</dbReference>
<dbReference type="EMBL" id="LBPY01000014">
    <property type="protein sequence ID" value="KKP66008.1"/>
    <property type="molecule type" value="Genomic_DNA"/>
</dbReference>